<dbReference type="InterPro" id="IPR039902">
    <property type="entry name" value="CCDC148/CCDC112"/>
</dbReference>
<proteinExistence type="predicted"/>
<dbReference type="EMBL" id="MU069519">
    <property type="protein sequence ID" value="KAF5840245.1"/>
    <property type="molecule type" value="Genomic_DNA"/>
</dbReference>
<comment type="caution">
    <text evidence="4">The sequence shown here is derived from an EMBL/GenBank/DDBJ whole genome shotgun (WGS) entry which is preliminary data.</text>
</comment>
<name>A0ABQ7H065_DUNSA</name>
<feature type="compositionally biased region" description="Polar residues" evidence="3">
    <location>
        <begin position="239"/>
        <end position="248"/>
    </location>
</feature>
<feature type="region of interest" description="Disordered" evidence="3">
    <location>
        <begin position="174"/>
        <end position="193"/>
    </location>
</feature>
<organism evidence="4 5">
    <name type="scientific">Dunaliella salina</name>
    <name type="common">Green alga</name>
    <name type="synonym">Protococcus salinus</name>
    <dbReference type="NCBI Taxonomy" id="3046"/>
    <lineage>
        <taxon>Eukaryota</taxon>
        <taxon>Viridiplantae</taxon>
        <taxon>Chlorophyta</taxon>
        <taxon>core chlorophytes</taxon>
        <taxon>Chlorophyceae</taxon>
        <taxon>CS clade</taxon>
        <taxon>Chlamydomonadales</taxon>
        <taxon>Dunaliellaceae</taxon>
        <taxon>Dunaliella</taxon>
    </lineage>
</organism>
<evidence type="ECO:0000256" key="1">
    <source>
        <dbReference type="ARBA" id="ARBA00023054"/>
    </source>
</evidence>
<dbReference type="Proteomes" id="UP000815325">
    <property type="component" value="Unassembled WGS sequence"/>
</dbReference>
<accession>A0ABQ7H065</accession>
<feature type="coiled-coil region" evidence="2">
    <location>
        <begin position="58"/>
        <end position="85"/>
    </location>
</feature>
<reference evidence="4" key="1">
    <citation type="submission" date="2017-08" db="EMBL/GenBank/DDBJ databases">
        <authorList>
            <person name="Polle J.E."/>
            <person name="Barry K."/>
            <person name="Cushman J."/>
            <person name="Schmutz J."/>
            <person name="Tran D."/>
            <person name="Hathwaick L.T."/>
            <person name="Yim W.C."/>
            <person name="Jenkins J."/>
            <person name="Mckie-Krisberg Z.M."/>
            <person name="Prochnik S."/>
            <person name="Lindquist E."/>
            <person name="Dockter R.B."/>
            <person name="Adam C."/>
            <person name="Molina H."/>
            <person name="Bunkerborg J."/>
            <person name="Jin E."/>
            <person name="Buchheim M."/>
            <person name="Magnuson J."/>
        </authorList>
    </citation>
    <scope>NUCLEOTIDE SEQUENCE</scope>
    <source>
        <strain evidence="4">CCAP 19/18</strain>
    </source>
</reference>
<feature type="coiled-coil region" evidence="2">
    <location>
        <begin position="471"/>
        <end position="616"/>
    </location>
</feature>
<protein>
    <submittedName>
        <fullName evidence="4">Uncharacterized protein</fullName>
    </submittedName>
</protein>
<feature type="region of interest" description="Disordered" evidence="3">
    <location>
        <begin position="357"/>
        <end position="382"/>
    </location>
</feature>
<dbReference type="PANTHER" id="PTHR21549">
    <property type="entry name" value="MUTATED IN BLADDER CANCER 1"/>
    <property type="match status" value="1"/>
</dbReference>
<gene>
    <name evidence="4" type="ORF">DUNSADRAFT_17348</name>
</gene>
<feature type="compositionally biased region" description="Low complexity" evidence="3">
    <location>
        <begin position="362"/>
        <end position="378"/>
    </location>
</feature>
<evidence type="ECO:0000256" key="3">
    <source>
        <dbReference type="SAM" id="MobiDB-lite"/>
    </source>
</evidence>
<evidence type="ECO:0000313" key="4">
    <source>
        <dbReference type="EMBL" id="KAF5840245.1"/>
    </source>
</evidence>
<keyword evidence="5" id="KW-1185">Reference proteome</keyword>
<sequence length="709" mass="78572">MACLAPVFSHKRDLLRKMREPGFSPADLRDPSDLLDKANKLKGFVQQQNSRTGRSDAKKEWMLAAQQLQDEREAAERELQAALQATHDHACPEISSDVANSIATWQAITSESSQLRQELREQIKGISAVHSSLKAYGVDVFRSEASMVQQEACSLRQHLDEQLKTLEAELTRLEAESQPQGQTEGLRTPMKSHMPTHILMPPSTTTTSNIHRDPAVAELPSCSPGAHGSARPSDAEALQGSTTHSSQEVHGAEDQLGDSGVRCRGVNSREGLSCAQGNRGVGAFERRHTGDGSGLVGWTSMRSSSFRGAGGIGGGTTEPLELEDLLRGFPLVQKSTKDRVRAVFGALRAQHEEKLEEWQREAQATAAGANAQQQKAGQWPEDEHSWFMSMRERYWREMGPRGASREALMKKLASMMPKYSLADLLAHDEWHQKHKLLLRKRHGLIEAWRRERAQFLEDSTAVLQEATQLAVERAETAAERLVHELTRERVNEELKVLRIAAAEQAEMDAASKAEAEAQAEKERAAAMEAFQAEQAAKREVVAAYKRELEQREAQLAAAAAARAAEQEQLRAQLAPYHKARTEARKMEYKSKQETRKQALEAAAAEERARAARLDKLRELVAPHVEADPSRVLLPTEASMGVDEKGGAAFKEINGYTVDQLYRDQRFKVMEALQSAGLHQTNYARQVITAMPAAKPTRPDNLTAVQRGLA</sequence>
<evidence type="ECO:0000313" key="5">
    <source>
        <dbReference type="Proteomes" id="UP000815325"/>
    </source>
</evidence>
<evidence type="ECO:0000256" key="2">
    <source>
        <dbReference type="SAM" id="Coils"/>
    </source>
</evidence>
<feature type="region of interest" description="Disordered" evidence="3">
    <location>
        <begin position="216"/>
        <end position="264"/>
    </location>
</feature>
<dbReference type="PANTHER" id="PTHR21549:SF1">
    <property type="entry name" value="COILED-COIL DOMAIN-CONTAINING PROTEIN 148"/>
    <property type="match status" value="1"/>
</dbReference>
<keyword evidence="1 2" id="KW-0175">Coiled coil</keyword>